<keyword evidence="2" id="KW-1185">Reference proteome</keyword>
<evidence type="ECO:0000313" key="1">
    <source>
        <dbReference type="EMBL" id="KAI4548552.1"/>
    </source>
</evidence>
<sequence length="232" mass="25856">MGSRAVPVHPQFSIKLQFTSQDPVQVVLHKSSPSLSSAAICYSIFSFIAKPTSLPFSKQNVWYQNHSGISNIFPEESRVRLCDPMDHNPPGSSVHGGAPGNMMLVERVKDLEVKRTRRMIPHSLCSYNQSRKKWYMRISIKYLTSYSDVLSKKDKTFLFSTEKTNRMNCEIPENRKLSLRTSLLGATAAAAKSLQSCPTLYDSIDSSPPGSPVPGILQARTLEWVAISFSNA</sequence>
<proteinExistence type="predicted"/>
<dbReference type="Proteomes" id="UP001214576">
    <property type="component" value="Unassembled WGS sequence"/>
</dbReference>
<dbReference type="AlphaFoldDB" id="A0AAD4UL50"/>
<organism evidence="1 2">
    <name type="scientific">Ovis ammon polii</name>
    <dbReference type="NCBI Taxonomy" id="230172"/>
    <lineage>
        <taxon>Eukaryota</taxon>
        <taxon>Metazoa</taxon>
        <taxon>Chordata</taxon>
        <taxon>Craniata</taxon>
        <taxon>Vertebrata</taxon>
        <taxon>Euteleostomi</taxon>
        <taxon>Mammalia</taxon>
        <taxon>Eutheria</taxon>
        <taxon>Laurasiatheria</taxon>
        <taxon>Artiodactyla</taxon>
        <taxon>Ruminantia</taxon>
        <taxon>Pecora</taxon>
        <taxon>Bovidae</taxon>
        <taxon>Caprinae</taxon>
        <taxon>Ovis</taxon>
    </lineage>
</organism>
<name>A0AAD4UL50_OVIAM</name>
<reference evidence="1" key="1">
    <citation type="submission" date="2022-03" db="EMBL/GenBank/DDBJ databases">
        <title>Genomic analyses of argali, domestic sheep and their hybrids provide insights into chromosomal evolution, heterosis and genetic basis of agronomic traits.</title>
        <authorList>
            <person name="Li M."/>
        </authorList>
    </citation>
    <scope>NUCLEOTIDE SEQUENCE</scope>
    <source>
        <strain evidence="1">CAU-MHL-2022a</strain>
        <tissue evidence="1">Skin</tissue>
    </source>
</reference>
<evidence type="ECO:0000313" key="2">
    <source>
        <dbReference type="Proteomes" id="UP001214576"/>
    </source>
</evidence>
<dbReference type="EMBL" id="JAKZEL010000001">
    <property type="protein sequence ID" value="KAI4548552.1"/>
    <property type="molecule type" value="Genomic_DNA"/>
</dbReference>
<accession>A0AAD4UL50</accession>
<protein>
    <submittedName>
        <fullName evidence="1">Uncharacterized protein</fullName>
    </submittedName>
</protein>
<gene>
    <name evidence="1" type="ORF">MG293_000882</name>
</gene>
<comment type="caution">
    <text evidence="1">The sequence shown here is derived from an EMBL/GenBank/DDBJ whole genome shotgun (WGS) entry which is preliminary data.</text>
</comment>